<dbReference type="Proteomes" id="UP000240493">
    <property type="component" value="Unassembled WGS sequence"/>
</dbReference>
<accession>A0A2T3ZGJ7</accession>
<gene>
    <name evidence="3" type="ORF">M441DRAFT_337588</name>
</gene>
<keyword evidence="1" id="KW-1133">Transmembrane helix</keyword>
<evidence type="ECO:0000256" key="2">
    <source>
        <dbReference type="SAM" id="SignalP"/>
    </source>
</evidence>
<keyword evidence="1" id="KW-0472">Membrane</keyword>
<proteinExistence type="predicted"/>
<keyword evidence="1" id="KW-0812">Transmembrane</keyword>
<organism evidence="3 4">
    <name type="scientific">Trichoderma asperellum (strain ATCC 204424 / CBS 433.97 / NBRC 101777)</name>
    <dbReference type="NCBI Taxonomy" id="1042311"/>
    <lineage>
        <taxon>Eukaryota</taxon>
        <taxon>Fungi</taxon>
        <taxon>Dikarya</taxon>
        <taxon>Ascomycota</taxon>
        <taxon>Pezizomycotina</taxon>
        <taxon>Sordariomycetes</taxon>
        <taxon>Hypocreomycetidae</taxon>
        <taxon>Hypocreales</taxon>
        <taxon>Hypocreaceae</taxon>
        <taxon>Trichoderma</taxon>
    </lineage>
</organism>
<evidence type="ECO:0000313" key="3">
    <source>
        <dbReference type="EMBL" id="PTB43926.1"/>
    </source>
</evidence>
<keyword evidence="4" id="KW-1185">Reference proteome</keyword>
<reference evidence="3 4" key="1">
    <citation type="submission" date="2016-07" db="EMBL/GenBank/DDBJ databases">
        <title>Multiple horizontal gene transfer events from other fungi enriched the ability of initially mycotrophic Trichoderma (Ascomycota) to feed on dead plant biomass.</title>
        <authorList>
            <consortium name="DOE Joint Genome Institute"/>
            <person name="Aerts A."/>
            <person name="Atanasova L."/>
            <person name="Chenthamara K."/>
            <person name="Zhang J."/>
            <person name="Grujic M."/>
            <person name="Henrissat B."/>
            <person name="Kuo A."/>
            <person name="Salamov A."/>
            <person name="Lipzen A."/>
            <person name="Labutti K."/>
            <person name="Barry K."/>
            <person name="Miao Y."/>
            <person name="Rahimi M.J."/>
            <person name="Shen Q."/>
            <person name="Grigoriev I.V."/>
            <person name="Kubicek C.P."/>
            <person name="Druzhinina I.S."/>
        </authorList>
    </citation>
    <scope>NUCLEOTIDE SEQUENCE [LARGE SCALE GENOMIC DNA]</scope>
    <source>
        <strain evidence="3 4">CBS 433.97</strain>
    </source>
</reference>
<feature type="chain" id="PRO_5015612323" evidence="2">
    <location>
        <begin position="32"/>
        <end position="170"/>
    </location>
</feature>
<protein>
    <submittedName>
        <fullName evidence="3">Uncharacterized protein</fullName>
    </submittedName>
</protein>
<feature type="signal peptide" evidence="2">
    <location>
        <begin position="1"/>
        <end position="31"/>
    </location>
</feature>
<dbReference type="AlphaFoldDB" id="A0A2T3ZGJ7"/>
<feature type="transmembrane region" description="Helical" evidence="1">
    <location>
        <begin position="120"/>
        <end position="139"/>
    </location>
</feature>
<sequence length="170" mass="17993">MAPGSPCCGGAVPGTFFFLLAFALLAAYVTAHACIHGKALVEGVHGSRVSGPVAAMDGLEHVVPVEAVAVAEEAVAVCSVQFCPSLVALDATLLYIQKAPRLPPSLVNPLSFPFSSATHLVLRLLLIPFFLPLFSLLQLQLSFSTGLWPIPFLSLVDFLRTPCFHSLLPV</sequence>
<evidence type="ECO:0000256" key="1">
    <source>
        <dbReference type="SAM" id="Phobius"/>
    </source>
</evidence>
<name>A0A2T3ZGJ7_TRIA4</name>
<keyword evidence="2" id="KW-0732">Signal</keyword>
<dbReference type="EMBL" id="KZ679258">
    <property type="protein sequence ID" value="PTB43926.1"/>
    <property type="molecule type" value="Genomic_DNA"/>
</dbReference>
<evidence type="ECO:0000313" key="4">
    <source>
        <dbReference type="Proteomes" id="UP000240493"/>
    </source>
</evidence>